<evidence type="ECO:0000313" key="3">
    <source>
        <dbReference type="Proteomes" id="UP000800041"/>
    </source>
</evidence>
<feature type="region of interest" description="Disordered" evidence="1">
    <location>
        <begin position="22"/>
        <end position="46"/>
    </location>
</feature>
<feature type="compositionally biased region" description="Polar residues" evidence="1">
    <location>
        <begin position="30"/>
        <end position="41"/>
    </location>
</feature>
<evidence type="ECO:0008006" key="4">
    <source>
        <dbReference type="Google" id="ProtNLM"/>
    </source>
</evidence>
<organism evidence="2 3">
    <name type="scientific">Aulographum hederae CBS 113979</name>
    <dbReference type="NCBI Taxonomy" id="1176131"/>
    <lineage>
        <taxon>Eukaryota</taxon>
        <taxon>Fungi</taxon>
        <taxon>Dikarya</taxon>
        <taxon>Ascomycota</taxon>
        <taxon>Pezizomycotina</taxon>
        <taxon>Dothideomycetes</taxon>
        <taxon>Pleosporomycetidae</taxon>
        <taxon>Aulographales</taxon>
        <taxon>Aulographaceae</taxon>
    </lineage>
</organism>
<sequence length="389" mass="43900">MDLFIDGLVRNKRASALLKKVARHERQRNQAEQDGDSTTAASKPAPAGFLDLPAEIRNIIYDLLLVSPAEKQMITFQPPRLHRRVSATSPWPRLPPADISFILDTTVLHPWPRLPPADISFILDTTVLHLSRQIYQEASSMLYQNNTFRFHVGWALPTTVPLVQQPDAPDDDFTFVQLFAQPHRIATFTAASRRATRKMSRVEFVLEDISQRSLGPNEWADEGVVFWALTNALTSRFDGGGILKYLRVDGAAQTCWRMTAETVRCEMAAVERVMERSRATGRPIPEEVVAKRLVKICGVEEVVVTGFGEEFEEKLKKCLMSTERIDWETGEVQKWVGKKMLKRGLTRGLNWAAFRGMTAAMKVGLEGEMLMAVDAVGILVHKMKSRRRA</sequence>
<protein>
    <recommendedName>
        <fullName evidence="4">F-box domain-containing protein</fullName>
    </recommendedName>
</protein>
<dbReference type="PANTHER" id="PTHR42085:SF2">
    <property type="entry name" value="F-BOX DOMAIN-CONTAINING PROTEIN"/>
    <property type="match status" value="1"/>
</dbReference>
<dbReference type="AlphaFoldDB" id="A0A6G1HDI9"/>
<accession>A0A6G1HDI9</accession>
<evidence type="ECO:0000313" key="2">
    <source>
        <dbReference type="EMBL" id="KAF1991134.1"/>
    </source>
</evidence>
<dbReference type="EMBL" id="ML977140">
    <property type="protein sequence ID" value="KAF1991134.1"/>
    <property type="molecule type" value="Genomic_DNA"/>
</dbReference>
<proteinExistence type="predicted"/>
<dbReference type="OrthoDB" id="3646851at2759"/>
<dbReference type="InterPro" id="IPR038883">
    <property type="entry name" value="AN11006-like"/>
</dbReference>
<keyword evidence="3" id="KW-1185">Reference proteome</keyword>
<dbReference type="PANTHER" id="PTHR42085">
    <property type="entry name" value="F-BOX DOMAIN-CONTAINING PROTEIN"/>
    <property type="match status" value="1"/>
</dbReference>
<reference evidence="2" key="1">
    <citation type="journal article" date="2020" name="Stud. Mycol.">
        <title>101 Dothideomycetes genomes: a test case for predicting lifestyles and emergence of pathogens.</title>
        <authorList>
            <person name="Haridas S."/>
            <person name="Albert R."/>
            <person name="Binder M."/>
            <person name="Bloem J."/>
            <person name="Labutti K."/>
            <person name="Salamov A."/>
            <person name="Andreopoulos B."/>
            <person name="Baker S."/>
            <person name="Barry K."/>
            <person name="Bills G."/>
            <person name="Bluhm B."/>
            <person name="Cannon C."/>
            <person name="Castanera R."/>
            <person name="Culley D."/>
            <person name="Daum C."/>
            <person name="Ezra D."/>
            <person name="Gonzalez J."/>
            <person name="Henrissat B."/>
            <person name="Kuo A."/>
            <person name="Liang C."/>
            <person name="Lipzen A."/>
            <person name="Lutzoni F."/>
            <person name="Magnuson J."/>
            <person name="Mondo S."/>
            <person name="Nolan M."/>
            <person name="Ohm R."/>
            <person name="Pangilinan J."/>
            <person name="Park H.-J."/>
            <person name="Ramirez L."/>
            <person name="Alfaro M."/>
            <person name="Sun H."/>
            <person name="Tritt A."/>
            <person name="Yoshinaga Y."/>
            <person name="Zwiers L.-H."/>
            <person name="Turgeon B."/>
            <person name="Goodwin S."/>
            <person name="Spatafora J."/>
            <person name="Crous P."/>
            <person name="Grigoriev I."/>
        </authorList>
    </citation>
    <scope>NUCLEOTIDE SEQUENCE</scope>
    <source>
        <strain evidence="2">CBS 113979</strain>
    </source>
</reference>
<name>A0A6G1HDI9_9PEZI</name>
<dbReference type="Proteomes" id="UP000800041">
    <property type="component" value="Unassembled WGS sequence"/>
</dbReference>
<evidence type="ECO:0000256" key="1">
    <source>
        <dbReference type="SAM" id="MobiDB-lite"/>
    </source>
</evidence>
<gene>
    <name evidence="2" type="ORF">K402DRAFT_389334</name>
</gene>